<sequence>MNQYNFNKKLRYFKLSISVGFVFSIIILTLLTMGAGCNTLKQEGDVTSNNIQEKQQNDFGNRISSSTPKNDMQVMGTSTDLIIGKKVIVMGVTNSDSTITAQQIIIGDISIMMAFNSSTNKQPRFNSSTLDDSNEIIISPATEKRQFQPPTSGEMPDKSQFRQWSDNEGNTPPNNNTRQARLTSSQSVIGEIIKKDDISLVVKLNDGGSSIVFYSGSTKIFILTPPPADKNNQN</sequence>
<evidence type="ECO:0008006" key="5">
    <source>
        <dbReference type="Google" id="ProtNLM"/>
    </source>
</evidence>
<evidence type="ECO:0000256" key="2">
    <source>
        <dbReference type="SAM" id="Phobius"/>
    </source>
</evidence>
<gene>
    <name evidence="3" type="ORF">COU29_03160</name>
</gene>
<proteinExistence type="predicted"/>
<evidence type="ECO:0000313" key="3">
    <source>
        <dbReference type="EMBL" id="PIT88240.1"/>
    </source>
</evidence>
<name>A0A2M6W669_9BACT</name>
<reference evidence="4" key="1">
    <citation type="submission" date="2017-09" db="EMBL/GenBank/DDBJ databases">
        <title>Depth-based differentiation of microbial function through sediment-hosted aquifers and enrichment of novel symbionts in the deep terrestrial subsurface.</title>
        <authorList>
            <person name="Probst A.J."/>
            <person name="Ladd B."/>
            <person name="Jarett J.K."/>
            <person name="Geller-Mcgrath D.E."/>
            <person name="Sieber C.M.K."/>
            <person name="Emerson J.B."/>
            <person name="Anantharaman K."/>
            <person name="Thomas B.C."/>
            <person name="Malmstrom R."/>
            <person name="Stieglmeier M."/>
            <person name="Klingl A."/>
            <person name="Woyke T."/>
            <person name="Ryan C.M."/>
            <person name="Banfield J.F."/>
        </authorList>
    </citation>
    <scope>NUCLEOTIDE SEQUENCE [LARGE SCALE GENOMIC DNA]</scope>
</reference>
<evidence type="ECO:0000256" key="1">
    <source>
        <dbReference type="SAM" id="MobiDB-lite"/>
    </source>
</evidence>
<dbReference type="Proteomes" id="UP000231426">
    <property type="component" value="Unassembled WGS sequence"/>
</dbReference>
<dbReference type="EMBL" id="PFBV01000004">
    <property type="protein sequence ID" value="PIT88240.1"/>
    <property type="molecule type" value="Genomic_DNA"/>
</dbReference>
<feature type="transmembrane region" description="Helical" evidence="2">
    <location>
        <begin position="12"/>
        <end position="33"/>
    </location>
</feature>
<keyword evidence="2" id="KW-0812">Transmembrane</keyword>
<organism evidence="3 4">
    <name type="scientific">Candidatus Magasanikbacteria bacterium CG10_big_fil_rev_8_21_14_0_10_36_32</name>
    <dbReference type="NCBI Taxonomy" id="1974646"/>
    <lineage>
        <taxon>Bacteria</taxon>
        <taxon>Candidatus Magasanikiibacteriota</taxon>
    </lineage>
</organism>
<keyword evidence="2" id="KW-0472">Membrane</keyword>
<comment type="caution">
    <text evidence="3">The sequence shown here is derived from an EMBL/GenBank/DDBJ whole genome shotgun (WGS) entry which is preliminary data.</text>
</comment>
<protein>
    <recommendedName>
        <fullName evidence="5">DUF5666 domain-containing protein</fullName>
    </recommendedName>
</protein>
<dbReference type="AlphaFoldDB" id="A0A2M6W669"/>
<feature type="region of interest" description="Disordered" evidence="1">
    <location>
        <begin position="140"/>
        <end position="183"/>
    </location>
</feature>
<keyword evidence="2" id="KW-1133">Transmembrane helix</keyword>
<accession>A0A2M6W669</accession>
<feature type="compositionally biased region" description="Polar residues" evidence="1">
    <location>
        <begin position="161"/>
        <end position="183"/>
    </location>
</feature>
<evidence type="ECO:0000313" key="4">
    <source>
        <dbReference type="Proteomes" id="UP000231426"/>
    </source>
</evidence>